<comment type="caution">
    <text evidence="10">The sequence shown here is derived from an EMBL/GenBank/DDBJ whole genome shotgun (WGS) entry which is preliminary data.</text>
</comment>
<evidence type="ECO:0000256" key="6">
    <source>
        <dbReference type="ARBA" id="ARBA00023125"/>
    </source>
</evidence>
<dbReference type="PROSITE" id="PS00092">
    <property type="entry name" value="N6_MTASE"/>
    <property type="match status" value="1"/>
</dbReference>
<evidence type="ECO:0000259" key="9">
    <source>
        <dbReference type="Pfam" id="PF12950"/>
    </source>
</evidence>
<evidence type="ECO:0000256" key="4">
    <source>
        <dbReference type="ARBA" id="ARBA00022691"/>
    </source>
</evidence>
<dbReference type="RefSeq" id="WP_405341529.1">
    <property type="nucleotide sequence ID" value="NZ_JBANFI010000015.1"/>
</dbReference>
<dbReference type="PANTHER" id="PTHR33841:SF1">
    <property type="entry name" value="DNA METHYLTRANSFERASE A"/>
    <property type="match status" value="1"/>
</dbReference>
<evidence type="ECO:0000256" key="1">
    <source>
        <dbReference type="ARBA" id="ARBA00011900"/>
    </source>
</evidence>
<keyword evidence="6" id="KW-0238">DNA-binding</keyword>
<keyword evidence="3" id="KW-0808">Transferase</keyword>
<evidence type="ECO:0000259" key="8">
    <source>
        <dbReference type="Pfam" id="PF07669"/>
    </source>
</evidence>
<proteinExistence type="predicted"/>
<dbReference type="InterPro" id="IPR002052">
    <property type="entry name" value="DNA_methylase_N6_adenine_CS"/>
</dbReference>
<evidence type="ECO:0000313" key="10">
    <source>
        <dbReference type="EMBL" id="MFK7161869.1"/>
    </source>
</evidence>
<keyword evidence="11" id="KW-1185">Reference proteome</keyword>
<comment type="catalytic activity">
    <reaction evidence="7">
        <text>a 2'-deoxyadenosine in DNA + S-adenosyl-L-methionine = an N(6)-methyl-2'-deoxyadenosine in DNA + S-adenosyl-L-homocysteine + H(+)</text>
        <dbReference type="Rhea" id="RHEA:15197"/>
        <dbReference type="Rhea" id="RHEA-COMP:12418"/>
        <dbReference type="Rhea" id="RHEA-COMP:12419"/>
        <dbReference type="ChEBI" id="CHEBI:15378"/>
        <dbReference type="ChEBI" id="CHEBI:57856"/>
        <dbReference type="ChEBI" id="CHEBI:59789"/>
        <dbReference type="ChEBI" id="CHEBI:90615"/>
        <dbReference type="ChEBI" id="CHEBI:90616"/>
        <dbReference type="EC" id="2.1.1.72"/>
    </reaction>
</comment>
<dbReference type="Pfam" id="PF07669">
    <property type="entry name" value="Eco57I"/>
    <property type="match status" value="1"/>
</dbReference>
<feature type="domain" description="TaqI-like C-terminal specificity" evidence="9">
    <location>
        <begin position="413"/>
        <end position="530"/>
    </location>
</feature>
<evidence type="ECO:0000256" key="7">
    <source>
        <dbReference type="ARBA" id="ARBA00047942"/>
    </source>
</evidence>
<dbReference type="Pfam" id="PF12950">
    <property type="entry name" value="TaqI_C"/>
    <property type="match status" value="1"/>
</dbReference>
<evidence type="ECO:0000256" key="3">
    <source>
        <dbReference type="ARBA" id="ARBA00022679"/>
    </source>
</evidence>
<gene>
    <name evidence="10" type="ORF">V6U78_12565</name>
</gene>
<organism evidence="10 11">
    <name type="scientific">Marinospirillum alkalitolerans</name>
    <dbReference type="NCBI Taxonomy" id="3123374"/>
    <lineage>
        <taxon>Bacteria</taxon>
        <taxon>Pseudomonadati</taxon>
        <taxon>Pseudomonadota</taxon>
        <taxon>Gammaproteobacteria</taxon>
        <taxon>Oceanospirillales</taxon>
        <taxon>Oceanospirillaceae</taxon>
        <taxon>Marinospirillum</taxon>
    </lineage>
</organism>
<dbReference type="InterPro" id="IPR050953">
    <property type="entry name" value="N4_N6_ade-DNA_methylase"/>
</dbReference>
<evidence type="ECO:0000313" key="11">
    <source>
        <dbReference type="Proteomes" id="UP001621714"/>
    </source>
</evidence>
<dbReference type="PANTHER" id="PTHR33841">
    <property type="entry name" value="DNA METHYLTRANSFERASE YEEA-RELATED"/>
    <property type="match status" value="1"/>
</dbReference>
<sequence>MSVTDLARSKSRYSSVTEEKSSGATYTPKLLADFVARQIVQSTGNLSGNNTLRILDPAIGHGELLVSLLEQLPPQRGLQLEVYGFETDPNALSIAAGRLKQKFPSVSFHLEPVSFLDFVLENFGIHDHGDLFGASVPESYDLIIANPPYVRTQIMGAKQANFLAKQFGLSGRVDLYYAFILGMSRVLKPKGIAGIIVSNRFMTTKSGASIRQAILERFNMRHAWDLGDTKLFGAAVLPAVLLVEGKNGHSQTASAFSTIYETTNQANYEASDPIEALSKEGIIKIDDGRRFQVQHGKLHTNDTSDGVWRIATEAVDAWLAKVHSHTWGTFRDVGKIRVGVKTCADKVFIRKDWDTMTPEDCPELLKPLATHHIAHRFRPLVSDQKAQILYPHEVVHGRRRAVNLENYPRSKAYLEENKATLEGRRYVIEAGREWYEIWVPQDPDAWDQPKLVFRDISEQPTFWIDLAGSVVNGDCYWLICENTDQSDLLWLACAVGNSTFIEKYYDLRFNNKLYAGRRRFITQYVEKFPLPDPYSYLGQKIIAMAKQVYECSSSPEAEQLEEKLDALVWDALTSAKAD</sequence>
<evidence type="ECO:0000256" key="5">
    <source>
        <dbReference type="ARBA" id="ARBA00022747"/>
    </source>
</evidence>
<dbReference type="EC" id="2.1.1.72" evidence="1"/>
<dbReference type="CDD" id="cd02440">
    <property type="entry name" value="AdoMet_MTases"/>
    <property type="match status" value="1"/>
</dbReference>
<evidence type="ECO:0000256" key="2">
    <source>
        <dbReference type="ARBA" id="ARBA00022603"/>
    </source>
</evidence>
<dbReference type="InterPro" id="IPR011639">
    <property type="entry name" value="MethylTrfase_TaqI-like_dom"/>
</dbReference>
<dbReference type="EMBL" id="JBANFI010000015">
    <property type="protein sequence ID" value="MFK7161869.1"/>
    <property type="molecule type" value="Genomic_DNA"/>
</dbReference>
<keyword evidence="4" id="KW-0949">S-adenosyl-L-methionine</keyword>
<keyword evidence="2 10" id="KW-0489">Methyltransferase</keyword>
<dbReference type="Gene3D" id="3.40.50.150">
    <property type="entry name" value="Vaccinia Virus protein VP39"/>
    <property type="match status" value="1"/>
</dbReference>
<dbReference type="SUPFAM" id="SSF53335">
    <property type="entry name" value="S-adenosyl-L-methionine-dependent methyltransferases"/>
    <property type="match status" value="1"/>
</dbReference>
<dbReference type="GO" id="GO:0032259">
    <property type="term" value="P:methylation"/>
    <property type="evidence" value="ECO:0007669"/>
    <property type="project" value="UniProtKB-KW"/>
</dbReference>
<dbReference type="InterPro" id="IPR029063">
    <property type="entry name" value="SAM-dependent_MTases_sf"/>
</dbReference>
<dbReference type="InterPro" id="IPR025931">
    <property type="entry name" value="TaqI_C"/>
</dbReference>
<keyword evidence="5" id="KW-0680">Restriction system</keyword>
<reference evidence="10 11" key="1">
    <citation type="submission" date="2024-02" db="EMBL/GenBank/DDBJ databases">
        <title>Marinospirillum sp. MEB 164 isolated from Lonar lake sediment.</title>
        <authorList>
            <person name="Joshi A."/>
            <person name="Thite S."/>
        </authorList>
    </citation>
    <scope>NUCLEOTIDE SEQUENCE [LARGE SCALE GENOMIC DNA]</scope>
    <source>
        <strain evidence="10 11">MEB164</strain>
    </source>
</reference>
<accession>A0ABW8Q1D8</accession>
<dbReference type="GO" id="GO:0008168">
    <property type="term" value="F:methyltransferase activity"/>
    <property type="evidence" value="ECO:0007669"/>
    <property type="project" value="UniProtKB-KW"/>
</dbReference>
<feature type="domain" description="Type II methyltransferase M.TaqI-like" evidence="8">
    <location>
        <begin position="136"/>
        <end position="232"/>
    </location>
</feature>
<dbReference type="PRINTS" id="PR00507">
    <property type="entry name" value="N12N6MTFRASE"/>
</dbReference>
<protein>
    <recommendedName>
        <fullName evidence="1">site-specific DNA-methyltransferase (adenine-specific)</fullName>
        <ecNumber evidence="1">2.1.1.72</ecNumber>
    </recommendedName>
</protein>
<dbReference type="Proteomes" id="UP001621714">
    <property type="component" value="Unassembled WGS sequence"/>
</dbReference>
<name>A0ABW8Q1D8_9GAMM</name>